<sequence length="82" mass="9119">FRTTSESTDSVSKFFDCLCSSEAVSVKLTSLQQESPRKQVISPILMEKPSELDAIEGMETGMIRLAKLPKTSEFDEVDDSRS</sequence>
<keyword evidence="2" id="KW-1185">Reference proteome</keyword>
<dbReference type="EMBL" id="LXQA010678451">
    <property type="protein sequence ID" value="MCI65582.1"/>
    <property type="molecule type" value="Genomic_DNA"/>
</dbReference>
<comment type="caution">
    <text evidence="1">The sequence shown here is derived from an EMBL/GenBank/DDBJ whole genome shotgun (WGS) entry which is preliminary data.</text>
</comment>
<organism evidence="1 2">
    <name type="scientific">Trifolium medium</name>
    <dbReference type="NCBI Taxonomy" id="97028"/>
    <lineage>
        <taxon>Eukaryota</taxon>
        <taxon>Viridiplantae</taxon>
        <taxon>Streptophyta</taxon>
        <taxon>Embryophyta</taxon>
        <taxon>Tracheophyta</taxon>
        <taxon>Spermatophyta</taxon>
        <taxon>Magnoliopsida</taxon>
        <taxon>eudicotyledons</taxon>
        <taxon>Gunneridae</taxon>
        <taxon>Pentapetalae</taxon>
        <taxon>rosids</taxon>
        <taxon>fabids</taxon>
        <taxon>Fabales</taxon>
        <taxon>Fabaceae</taxon>
        <taxon>Papilionoideae</taxon>
        <taxon>50 kb inversion clade</taxon>
        <taxon>NPAAA clade</taxon>
        <taxon>Hologalegina</taxon>
        <taxon>IRL clade</taxon>
        <taxon>Trifolieae</taxon>
        <taxon>Trifolium</taxon>
    </lineage>
</organism>
<name>A0A392TWV2_9FABA</name>
<evidence type="ECO:0000313" key="1">
    <source>
        <dbReference type="EMBL" id="MCI65582.1"/>
    </source>
</evidence>
<dbReference type="AlphaFoldDB" id="A0A392TWV2"/>
<evidence type="ECO:0000313" key="2">
    <source>
        <dbReference type="Proteomes" id="UP000265520"/>
    </source>
</evidence>
<proteinExistence type="predicted"/>
<feature type="non-terminal residue" evidence="1">
    <location>
        <position position="1"/>
    </location>
</feature>
<reference evidence="1 2" key="1">
    <citation type="journal article" date="2018" name="Front. Plant Sci.">
        <title>Red Clover (Trifolium pratense) and Zigzag Clover (T. medium) - A Picture of Genomic Similarities and Differences.</title>
        <authorList>
            <person name="Dluhosova J."/>
            <person name="Istvanek J."/>
            <person name="Nedelnik J."/>
            <person name="Repkova J."/>
        </authorList>
    </citation>
    <scope>NUCLEOTIDE SEQUENCE [LARGE SCALE GENOMIC DNA]</scope>
    <source>
        <strain evidence="2">cv. 10/8</strain>
        <tissue evidence="1">Leaf</tissue>
    </source>
</reference>
<dbReference type="Proteomes" id="UP000265520">
    <property type="component" value="Unassembled WGS sequence"/>
</dbReference>
<protein>
    <submittedName>
        <fullName evidence="1">Uncharacterized protein</fullName>
    </submittedName>
</protein>
<accession>A0A392TWV2</accession>